<keyword evidence="2" id="KW-0732">Signal</keyword>
<comment type="caution">
    <text evidence="3">The sequence shown here is derived from an EMBL/GenBank/DDBJ whole genome shotgun (WGS) entry which is preliminary data.</text>
</comment>
<protein>
    <recommendedName>
        <fullName evidence="5">LGFP repeat-containing protein</fullName>
    </recommendedName>
</protein>
<organism evidence="3 4">
    <name type="scientific">Microbacterium amylolyticum</name>
    <dbReference type="NCBI Taxonomy" id="936337"/>
    <lineage>
        <taxon>Bacteria</taxon>
        <taxon>Bacillati</taxon>
        <taxon>Actinomycetota</taxon>
        <taxon>Actinomycetes</taxon>
        <taxon>Micrococcales</taxon>
        <taxon>Microbacteriaceae</taxon>
        <taxon>Microbacterium</taxon>
    </lineage>
</organism>
<evidence type="ECO:0000313" key="4">
    <source>
        <dbReference type="Proteomes" id="UP001519362"/>
    </source>
</evidence>
<feature type="compositionally biased region" description="Low complexity" evidence="1">
    <location>
        <begin position="43"/>
        <end position="52"/>
    </location>
</feature>
<feature type="signal peptide" evidence="2">
    <location>
        <begin position="1"/>
        <end position="30"/>
    </location>
</feature>
<feature type="region of interest" description="Disordered" evidence="1">
    <location>
        <begin position="30"/>
        <end position="83"/>
    </location>
</feature>
<feature type="chain" id="PRO_5046543913" description="LGFP repeat-containing protein" evidence="2">
    <location>
        <begin position="31"/>
        <end position="687"/>
    </location>
</feature>
<sequence length="687" mass="74393">MGTSLRPARVALAIAAVTALVMSIAPSAFAETADPTPTPEPTPTVLETLHPEPTAEPEAQPSAQPTPLATPDVLEAPANPSPIRGDYLGSATIHEANPGNYFETQRGGIDAQPAWRDNFRPGNLISDEKLYTSGTMTALQIQYFFEQKVPRCNSGYTCLKDFRQSTESKSPNSYCTGRYAGAANERASTIISKVSKACGVSERALIVMLQKEQGLVTHVWPSQFRYDIAMGYACPDTGPGNSANCDSSYFGFQNQMYMAAYQLQRYSKDTYFNWFPVGKSSRVQYHPNVSCGTQSVLIENKATAALYYYTPYVPNRASLDAGYGTGDSCSSYGNRNFVNYYTDWFGSTHGPEKPAPQVPTYEVSGEIGAHWRSLGGAQSVLGDPVANKRCGIRDGGCYQAFKSGRIYWSGPGTAAAISGAGLDRYRALGSEWSSLGYPTRDTVCGLAGGGCYQQFQQGKLYWHDGREAVIVQGTASRAYQRIGNENGSLRLPLADAKSLTGGAYQQFQGGKVYWRSGGTGYSVTGTFSRKYGSLGNENGTLGFPTRDRVTTLRDGGSYQQFQRGKLYQHGTRGVVAVHGQMSSTYKRHGNENGSLGYPTRDRMCGLTGGGCYQQFQSGKIFQMSATSRGYAVHGAPSAAYRARGNENGWLGYPTSNASCAGDNCRQSFENGSMTWKKGSRSISVHRS</sequence>
<evidence type="ECO:0000256" key="1">
    <source>
        <dbReference type="SAM" id="MobiDB-lite"/>
    </source>
</evidence>
<dbReference type="Pfam" id="PF08310">
    <property type="entry name" value="LGFP"/>
    <property type="match status" value="6"/>
</dbReference>
<name>A0ABS4ZK40_9MICO</name>
<dbReference type="RefSeq" id="WP_165133652.1">
    <property type="nucleotide sequence ID" value="NZ_CP049253.1"/>
</dbReference>
<dbReference type="EMBL" id="JAGIOL010000001">
    <property type="protein sequence ID" value="MBP2437567.1"/>
    <property type="molecule type" value="Genomic_DNA"/>
</dbReference>
<evidence type="ECO:0000313" key="3">
    <source>
        <dbReference type="EMBL" id="MBP2437567.1"/>
    </source>
</evidence>
<keyword evidence="4" id="KW-1185">Reference proteome</keyword>
<gene>
    <name evidence="3" type="ORF">JOF34_002153</name>
</gene>
<reference evidence="3 4" key="1">
    <citation type="submission" date="2021-03" db="EMBL/GenBank/DDBJ databases">
        <title>Sequencing the genomes of 1000 actinobacteria strains.</title>
        <authorList>
            <person name="Klenk H.-P."/>
        </authorList>
    </citation>
    <scope>NUCLEOTIDE SEQUENCE [LARGE SCALE GENOMIC DNA]</scope>
    <source>
        <strain evidence="3 4">DSM 24221</strain>
    </source>
</reference>
<evidence type="ECO:0008006" key="5">
    <source>
        <dbReference type="Google" id="ProtNLM"/>
    </source>
</evidence>
<accession>A0ABS4ZK40</accession>
<dbReference type="Proteomes" id="UP001519362">
    <property type="component" value="Unassembled WGS sequence"/>
</dbReference>
<evidence type="ECO:0000256" key="2">
    <source>
        <dbReference type="SAM" id="SignalP"/>
    </source>
</evidence>
<dbReference type="InterPro" id="IPR013207">
    <property type="entry name" value="LGFP"/>
</dbReference>
<proteinExistence type="predicted"/>